<reference evidence="1 2" key="1">
    <citation type="submission" date="2016-10" db="EMBL/GenBank/DDBJ databases">
        <authorList>
            <person name="de Groot N.N."/>
        </authorList>
    </citation>
    <scope>NUCLEOTIDE SEQUENCE [LARGE SCALE GENOMIC DNA]</scope>
    <source>
        <strain evidence="1 2">DSM 23142</strain>
    </source>
</reference>
<keyword evidence="2" id="KW-1185">Reference proteome</keyword>
<name>A0A1G7ZZJ7_9MICO</name>
<dbReference type="Proteomes" id="UP000199009">
    <property type="component" value="Chromosome I"/>
</dbReference>
<dbReference type="EMBL" id="LT629692">
    <property type="protein sequence ID" value="SDH14108.1"/>
    <property type="molecule type" value="Genomic_DNA"/>
</dbReference>
<dbReference type="STRING" id="370764.SAMN04489810_2221"/>
<gene>
    <name evidence="1" type="ORF">SAMN04489810_2221</name>
</gene>
<sequence length="59" mass="6343">MAHAVTTHNGVMETDTLKLIAQVAEALPDLDAAALERLADALDQLTEAVGLRMEVVRED</sequence>
<dbReference type="AlphaFoldDB" id="A0A1G7ZZJ7"/>
<organism evidence="1 2">
    <name type="scientific">Microbacterium pygmaeum</name>
    <dbReference type="NCBI Taxonomy" id="370764"/>
    <lineage>
        <taxon>Bacteria</taxon>
        <taxon>Bacillati</taxon>
        <taxon>Actinomycetota</taxon>
        <taxon>Actinomycetes</taxon>
        <taxon>Micrococcales</taxon>
        <taxon>Microbacteriaceae</taxon>
        <taxon>Microbacterium</taxon>
    </lineage>
</organism>
<evidence type="ECO:0000313" key="2">
    <source>
        <dbReference type="Proteomes" id="UP000199009"/>
    </source>
</evidence>
<protein>
    <submittedName>
        <fullName evidence="1">Uncharacterized protein</fullName>
    </submittedName>
</protein>
<proteinExistence type="predicted"/>
<accession>A0A1G7ZZJ7</accession>
<evidence type="ECO:0000313" key="1">
    <source>
        <dbReference type="EMBL" id="SDH14108.1"/>
    </source>
</evidence>